<dbReference type="KEGG" id="ade:Adeh_3284"/>
<gene>
    <name evidence="1" type="ordered locus">Adeh_3284</name>
</gene>
<organism evidence="1 2">
    <name type="scientific">Anaeromyxobacter dehalogenans (strain 2CP-C)</name>
    <dbReference type="NCBI Taxonomy" id="290397"/>
    <lineage>
        <taxon>Bacteria</taxon>
        <taxon>Pseudomonadati</taxon>
        <taxon>Myxococcota</taxon>
        <taxon>Myxococcia</taxon>
        <taxon>Myxococcales</taxon>
        <taxon>Cystobacterineae</taxon>
        <taxon>Anaeromyxobacteraceae</taxon>
        <taxon>Anaeromyxobacter</taxon>
    </lineage>
</organism>
<dbReference type="EMBL" id="CP000251">
    <property type="protein sequence ID" value="ABC83052.1"/>
    <property type="molecule type" value="Genomic_DNA"/>
</dbReference>
<sequence>MGGFRLGQSRTVLAASGGKGFPPRECDAGAAFRDVVRECSARQGLSDRCVHSFLATRSRRLRRGRSERDMPPYDWAEELIDDAIELDGSFRDIELPCMLRYRRGAPTPDTKDVREHVMRAVDRGRLLARDAELRPAPDDHVAWSGPRGDIETARKAAFCGPCGERVPPERLLLVERFSIPRHVVDEVLAFRRAASR</sequence>
<evidence type="ECO:0000313" key="2">
    <source>
        <dbReference type="Proteomes" id="UP000001935"/>
    </source>
</evidence>
<accession>Q2IEP4</accession>
<name>Q2IEP4_ANADE</name>
<proteinExistence type="predicted"/>
<evidence type="ECO:0000313" key="1">
    <source>
        <dbReference type="EMBL" id="ABC83052.1"/>
    </source>
</evidence>
<protein>
    <submittedName>
        <fullName evidence="1">Uncharacterized protein</fullName>
    </submittedName>
</protein>
<dbReference type="Proteomes" id="UP000001935">
    <property type="component" value="Chromosome"/>
</dbReference>
<dbReference type="STRING" id="290397.Adeh_3284"/>
<reference evidence="1 2" key="1">
    <citation type="submission" date="2006-01" db="EMBL/GenBank/DDBJ databases">
        <title>Complete sequence of Anaeromyxobacter dehalogenans 2CP-C.</title>
        <authorList>
            <consortium name="US DOE Joint Genome Institute"/>
            <person name="Copeland A."/>
            <person name="Lucas S."/>
            <person name="Lapidus A."/>
            <person name="Barry K."/>
            <person name="Detter J.C."/>
            <person name="Glavina T."/>
            <person name="Hammon N."/>
            <person name="Israni S."/>
            <person name="Pitluck S."/>
            <person name="Brettin T."/>
            <person name="Bruce D."/>
            <person name="Han C."/>
            <person name="Tapia R."/>
            <person name="Gilna P."/>
            <person name="Kiss H."/>
            <person name="Schmutz J."/>
            <person name="Larimer F."/>
            <person name="Land M."/>
            <person name="Kyrpides N."/>
            <person name="Anderson I."/>
            <person name="Sanford R.A."/>
            <person name="Ritalahti K.M."/>
            <person name="Thomas H.S."/>
            <person name="Kirby J.R."/>
            <person name="Zhulin I.B."/>
            <person name="Loeffler F.E."/>
            <person name="Richardson P."/>
        </authorList>
    </citation>
    <scope>NUCLEOTIDE SEQUENCE [LARGE SCALE GENOMIC DNA]</scope>
    <source>
        <strain evidence="1 2">2CP-C</strain>
    </source>
</reference>
<dbReference type="HOGENOM" id="CLU_1387780_0_0_7"/>
<dbReference type="AlphaFoldDB" id="Q2IEP4"/>